<accession>G2PGU4</accession>
<sequence>MSSWQYVIGLILALTALAAALATPFFLAHARTERDHGPDCWWCHPHFPHRPNKR</sequence>
<dbReference type="EMBL" id="CP002995">
    <property type="protein sequence ID" value="AEM88658.1"/>
    <property type="molecule type" value="Genomic_DNA"/>
</dbReference>
<dbReference type="Proteomes" id="UP000008703">
    <property type="component" value="Plasmid pSTRVI01"/>
</dbReference>
<dbReference type="RefSeq" id="WP_014043593.1">
    <property type="nucleotide sequence ID" value="NC_015951.1"/>
</dbReference>
<organism evidence="1 2">
    <name type="scientific">Streptomyces violaceusniger (strain Tu 4113)</name>
    <dbReference type="NCBI Taxonomy" id="653045"/>
    <lineage>
        <taxon>Bacteria</taxon>
        <taxon>Bacillati</taxon>
        <taxon>Actinomycetota</taxon>
        <taxon>Actinomycetes</taxon>
        <taxon>Kitasatosporales</taxon>
        <taxon>Streptomycetaceae</taxon>
        <taxon>Streptomyces</taxon>
        <taxon>Streptomyces violaceusniger group</taxon>
    </lineage>
</organism>
<protein>
    <submittedName>
        <fullName evidence="1">Uncharacterized protein</fullName>
    </submittedName>
</protein>
<dbReference type="HOGENOM" id="CLU_3048675_0_0_11"/>
<reference evidence="1" key="1">
    <citation type="submission" date="2011-08" db="EMBL/GenBank/DDBJ databases">
        <title>Complete sequence of plasmid 1 of Streptomyces violaceusniger Tu 4113.</title>
        <authorList>
            <consortium name="US DOE Joint Genome Institute"/>
            <person name="Lucas S."/>
            <person name="Han J."/>
            <person name="Lapidus A."/>
            <person name="Cheng J.-F."/>
            <person name="Goodwin L."/>
            <person name="Pitluck S."/>
            <person name="Peters L."/>
            <person name="Ivanova N."/>
            <person name="Daligault H."/>
            <person name="Detter J.C."/>
            <person name="Han C."/>
            <person name="Tapia R."/>
            <person name="Land M."/>
            <person name="Hauser L."/>
            <person name="Kyrpides N."/>
            <person name="Ivanova N."/>
            <person name="Pagani I."/>
            <person name="Hagen A."/>
            <person name="Katz L."/>
            <person name="Fiedler H.-P."/>
            <person name="Keasling J."/>
            <person name="Fortman J."/>
            <person name="Woyke T."/>
        </authorList>
    </citation>
    <scope>NUCLEOTIDE SEQUENCE [LARGE SCALE GENOMIC DNA]</scope>
    <source>
        <strain evidence="1">Tu 4113</strain>
        <plasmid evidence="1">pSTRVI01</plasmid>
    </source>
</reference>
<name>G2PGU4_STRV4</name>
<proteinExistence type="predicted"/>
<gene>
    <name evidence="1" type="ORF">Strvi_9401</name>
</gene>
<evidence type="ECO:0000313" key="1">
    <source>
        <dbReference type="EMBL" id="AEM88658.1"/>
    </source>
</evidence>
<keyword evidence="1" id="KW-0614">Plasmid</keyword>
<evidence type="ECO:0000313" key="2">
    <source>
        <dbReference type="Proteomes" id="UP000008703"/>
    </source>
</evidence>
<geneLocation type="plasmid" evidence="1 2">
    <name>pSTRVI01</name>
</geneLocation>
<keyword evidence="2" id="KW-1185">Reference proteome</keyword>
<dbReference type="KEGG" id="svl:Strvi_9401"/>
<dbReference type="AlphaFoldDB" id="G2PGU4"/>